<feature type="compositionally biased region" description="Low complexity" evidence="3">
    <location>
        <begin position="10"/>
        <end position="23"/>
    </location>
</feature>
<accession>A0A507E8Q0</accession>
<evidence type="ECO:0000256" key="1">
    <source>
        <dbReference type="ARBA" id="ARBA00023117"/>
    </source>
</evidence>
<protein>
    <recommendedName>
        <fullName evidence="4">Bromo domain-containing protein</fullName>
    </recommendedName>
</protein>
<dbReference type="InterPro" id="IPR051831">
    <property type="entry name" value="Bromodomain_contain_prot"/>
</dbReference>
<name>A0A507E8Q0_9FUNG</name>
<dbReference type="SUPFAM" id="SSF47370">
    <property type="entry name" value="Bromodomain"/>
    <property type="match status" value="1"/>
</dbReference>
<comment type="caution">
    <text evidence="5">The sequence shown here is derived from an EMBL/GenBank/DDBJ whole genome shotgun (WGS) entry which is preliminary data.</text>
</comment>
<dbReference type="InterPro" id="IPR036427">
    <property type="entry name" value="Bromodomain-like_sf"/>
</dbReference>
<feature type="compositionally biased region" description="Low complexity" evidence="3">
    <location>
        <begin position="525"/>
        <end position="538"/>
    </location>
</feature>
<evidence type="ECO:0000256" key="3">
    <source>
        <dbReference type="SAM" id="MobiDB-lite"/>
    </source>
</evidence>
<dbReference type="PANTHER" id="PTHR22881:SF27">
    <property type="entry name" value="BROMODOMAIN CONTAINING 7_9"/>
    <property type="match status" value="1"/>
</dbReference>
<sequence>MSDLMQVDDPQATTAAPARTEPPLSIEPATTSAPMISVTEPLITITPSGDVDPQQRTTTEPLLSPRKRARDVDEDTMDGVKQGMDELYDVLEKLLFVLSSEDEEGYFARPINTEANPLYIQLVKKPMDFGSMQNKLVERSYRTLAEFQDDFDTVMKNAMLFHPVTDDVYQLAARLHKFGTRLINSLYGRFPKNLTVEAPDEDKDGPVTTTPGDTNKTIKEAKERIFRTQKFALSQRGPDGTYFFSSTHTKPLEDMPLIDELLKVNIVPTYSGNGTDIPLLKSMMQPPRPSAPDPLFPPPRKVAKPNSPSTVHFNDYGLFYSFAPSYASANATLSPTESIKVKTKDPGVVVLEPEEDEAPSGCSASALPLPTDSVVPIYRGDEEAIALDAALAELVGSGPGVYQEPLPKPSPVDVLLEENLDLVSQLEDFQEERFDAGNGAAIGPEELQIENLYTLLNSATPGSLVSRENIQSMMVSLRQYDAAFRGTLPQTRRYTYASNLAGRNAFPVNAGSVTGVLEEYMPPTAGAAAAPSAPTRSTGRLRSGAAQLAK</sequence>
<organism evidence="5 6">
    <name type="scientific">Powellomyces hirtus</name>
    <dbReference type="NCBI Taxonomy" id="109895"/>
    <lineage>
        <taxon>Eukaryota</taxon>
        <taxon>Fungi</taxon>
        <taxon>Fungi incertae sedis</taxon>
        <taxon>Chytridiomycota</taxon>
        <taxon>Chytridiomycota incertae sedis</taxon>
        <taxon>Chytridiomycetes</taxon>
        <taxon>Spizellomycetales</taxon>
        <taxon>Powellomycetaceae</taxon>
        <taxon>Powellomyces</taxon>
    </lineage>
</organism>
<dbReference type="Gene3D" id="1.20.920.10">
    <property type="entry name" value="Bromodomain-like"/>
    <property type="match status" value="1"/>
</dbReference>
<dbReference type="PRINTS" id="PR00503">
    <property type="entry name" value="BROMODOMAIN"/>
</dbReference>
<dbReference type="SMART" id="SM00297">
    <property type="entry name" value="BROMO"/>
    <property type="match status" value="1"/>
</dbReference>
<feature type="region of interest" description="Disordered" evidence="3">
    <location>
        <begin position="525"/>
        <end position="550"/>
    </location>
</feature>
<keyword evidence="6" id="KW-1185">Reference proteome</keyword>
<dbReference type="Proteomes" id="UP000318582">
    <property type="component" value="Unassembled WGS sequence"/>
</dbReference>
<feature type="domain" description="Bromo" evidence="4">
    <location>
        <begin position="99"/>
        <end position="169"/>
    </location>
</feature>
<dbReference type="CDD" id="cd04369">
    <property type="entry name" value="Bromodomain"/>
    <property type="match status" value="1"/>
</dbReference>
<gene>
    <name evidence="5" type="ORF">PhCBS80983_g02457</name>
</gene>
<reference evidence="5 6" key="1">
    <citation type="journal article" date="2019" name="Sci. Rep.">
        <title>Comparative genomics of chytrid fungi reveal insights into the obligate biotrophic and pathogenic lifestyle of Synchytrium endobioticum.</title>
        <authorList>
            <person name="van de Vossenberg B.T.L.H."/>
            <person name="Warris S."/>
            <person name="Nguyen H.D.T."/>
            <person name="van Gent-Pelzer M.P.E."/>
            <person name="Joly D.L."/>
            <person name="van de Geest H.C."/>
            <person name="Bonants P.J.M."/>
            <person name="Smith D.S."/>
            <person name="Levesque C.A."/>
            <person name="van der Lee T.A.J."/>
        </authorList>
    </citation>
    <scope>NUCLEOTIDE SEQUENCE [LARGE SCALE GENOMIC DNA]</scope>
    <source>
        <strain evidence="5 6">CBS 809.83</strain>
    </source>
</reference>
<feature type="region of interest" description="Disordered" evidence="3">
    <location>
        <begin position="1"/>
        <end position="30"/>
    </location>
</feature>
<proteinExistence type="predicted"/>
<evidence type="ECO:0000259" key="4">
    <source>
        <dbReference type="PROSITE" id="PS50014"/>
    </source>
</evidence>
<dbReference type="GO" id="GO:0006325">
    <property type="term" value="P:chromatin organization"/>
    <property type="evidence" value="ECO:0007669"/>
    <property type="project" value="UniProtKB-ARBA"/>
</dbReference>
<keyword evidence="1 2" id="KW-0103">Bromodomain</keyword>
<evidence type="ECO:0000256" key="2">
    <source>
        <dbReference type="PROSITE-ProRule" id="PRU00035"/>
    </source>
</evidence>
<evidence type="ECO:0000313" key="5">
    <source>
        <dbReference type="EMBL" id="TPX59450.1"/>
    </source>
</evidence>
<dbReference type="STRING" id="109895.A0A507E8Q0"/>
<feature type="region of interest" description="Disordered" evidence="3">
    <location>
        <begin position="195"/>
        <end position="215"/>
    </location>
</feature>
<dbReference type="EMBL" id="QEAQ01000025">
    <property type="protein sequence ID" value="TPX59450.1"/>
    <property type="molecule type" value="Genomic_DNA"/>
</dbReference>
<dbReference type="PANTHER" id="PTHR22881">
    <property type="entry name" value="BROMODOMAIN CONTAINING PROTEIN"/>
    <property type="match status" value="1"/>
</dbReference>
<evidence type="ECO:0000313" key="6">
    <source>
        <dbReference type="Proteomes" id="UP000318582"/>
    </source>
</evidence>
<dbReference type="InterPro" id="IPR001487">
    <property type="entry name" value="Bromodomain"/>
</dbReference>
<dbReference type="AlphaFoldDB" id="A0A507E8Q0"/>
<dbReference type="PROSITE" id="PS50014">
    <property type="entry name" value="BROMODOMAIN_2"/>
    <property type="match status" value="1"/>
</dbReference>
<dbReference type="Pfam" id="PF00439">
    <property type="entry name" value="Bromodomain"/>
    <property type="match status" value="1"/>
</dbReference>